<sequence length="74" mass="8448">MAFRDIRLPIPGERDGEVLYVSKRAFEGVVKNKKLEIKSIRPVNGKLVIEYVSTRSMARGCMELNDLGPKNEKR</sequence>
<reference evidence="2" key="1">
    <citation type="submission" date="2018-02" db="EMBL/GenBank/DDBJ databases">
        <authorList>
            <person name="Hausmann B."/>
        </authorList>
    </citation>
    <scope>NUCLEOTIDE SEQUENCE [LARGE SCALE GENOMIC DNA]</scope>
    <source>
        <strain evidence="2">Peat soil MAG SbF1</strain>
    </source>
</reference>
<accession>A0A2U3KMA0</accession>
<name>A0A2U3KMA0_9FIRM</name>
<dbReference type="Proteomes" id="UP000238916">
    <property type="component" value="Unassembled WGS sequence"/>
</dbReference>
<protein>
    <submittedName>
        <fullName evidence="1">Uncharacterized protein</fullName>
    </submittedName>
</protein>
<evidence type="ECO:0000313" key="1">
    <source>
        <dbReference type="EMBL" id="SPF40782.1"/>
    </source>
</evidence>
<proteinExistence type="predicted"/>
<organism evidence="1 2">
    <name type="scientific">Candidatus Desulfosporosinus infrequens</name>
    <dbReference type="NCBI Taxonomy" id="2043169"/>
    <lineage>
        <taxon>Bacteria</taxon>
        <taxon>Bacillati</taxon>
        <taxon>Bacillota</taxon>
        <taxon>Clostridia</taxon>
        <taxon>Eubacteriales</taxon>
        <taxon>Desulfitobacteriaceae</taxon>
        <taxon>Desulfosporosinus</taxon>
    </lineage>
</organism>
<dbReference type="EMBL" id="OMOF01000150">
    <property type="protein sequence ID" value="SPF40782.1"/>
    <property type="molecule type" value="Genomic_DNA"/>
</dbReference>
<evidence type="ECO:0000313" key="2">
    <source>
        <dbReference type="Proteomes" id="UP000238916"/>
    </source>
</evidence>
<dbReference type="AlphaFoldDB" id="A0A2U3KMA0"/>
<gene>
    <name evidence="1" type="ORF">SBF1_2330017</name>
</gene>